<dbReference type="Gene3D" id="3.90.1570.50">
    <property type="match status" value="1"/>
</dbReference>
<feature type="domain" description="Restriction endonuclease type I HsdR N-terminal" evidence="1">
    <location>
        <begin position="69"/>
        <end position="133"/>
    </location>
</feature>
<dbReference type="EMBL" id="JAENIJ010000046">
    <property type="protein sequence ID" value="MBK1884396.1"/>
    <property type="molecule type" value="Genomic_DNA"/>
</dbReference>
<evidence type="ECO:0000313" key="2">
    <source>
        <dbReference type="EMBL" id="MBK1884396.1"/>
    </source>
</evidence>
<dbReference type="GO" id="GO:0009307">
    <property type="term" value="P:DNA restriction-modification system"/>
    <property type="evidence" value="ECO:0007669"/>
    <property type="project" value="UniProtKB-KW"/>
</dbReference>
<dbReference type="GO" id="GO:0005524">
    <property type="term" value="F:ATP binding"/>
    <property type="evidence" value="ECO:0007669"/>
    <property type="project" value="UniProtKB-KW"/>
</dbReference>
<keyword evidence="3" id="KW-1185">Reference proteome</keyword>
<dbReference type="SUPFAM" id="SSF52540">
    <property type="entry name" value="P-loop containing nucleoside triphosphate hydrolases"/>
    <property type="match status" value="1"/>
</dbReference>
<dbReference type="RefSeq" id="WP_200273541.1">
    <property type="nucleotide sequence ID" value="NZ_JAENIJ010000046.1"/>
</dbReference>
<gene>
    <name evidence="2" type="ORF">JIN85_18405</name>
</gene>
<proteinExistence type="predicted"/>
<dbReference type="AlphaFoldDB" id="A0A934S7Z6"/>
<comment type="caution">
    <text evidence="2">The sequence shown here is derived from an EMBL/GenBank/DDBJ whole genome shotgun (WGS) entry which is preliminary data.</text>
</comment>
<reference evidence="2" key="1">
    <citation type="submission" date="2021-01" db="EMBL/GenBank/DDBJ databases">
        <title>Modified the classification status of verrucomicrobia.</title>
        <authorList>
            <person name="Feng X."/>
        </authorList>
    </citation>
    <scope>NUCLEOTIDE SEQUENCE</scope>
    <source>
        <strain evidence="2">KCTC 22041</strain>
    </source>
</reference>
<dbReference type="InterPro" id="IPR007409">
    <property type="entry name" value="Restrct_endonuc_type1_HsdR_N"/>
</dbReference>
<dbReference type="InterPro" id="IPR027417">
    <property type="entry name" value="P-loop_NTPase"/>
</dbReference>
<dbReference type="GO" id="GO:0009035">
    <property type="term" value="F:type I site-specific deoxyribonuclease activity"/>
    <property type="evidence" value="ECO:0007669"/>
    <property type="project" value="UniProtKB-EC"/>
</dbReference>
<evidence type="ECO:0000313" key="3">
    <source>
        <dbReference type="Proteomes" id="UP000603141"/>
    </source>
</evidence>
<dbReference type="Pfam" id="PF04313">
    <property type="entry name" value="HSDR_N"/>
    <property type="match status" value="1"/>
</dbReference>
<dbReference type="GO" id="GO:0003677">
    <property type="term" value="F:DNA binding"/>
    <property type="evidence" value="ECO:0007669"/>
    <property type="project" value="UniProtKB-KW"/>
</dbReference>
<evidence type="ECO:0000259" key="1">
    <source>
        <dbReference type="Pfam" id="PF04313"/>
    </source>
</evidence>
<name>A0A934S7Z6_9BACT</name>
<accession>A0A934S7Z6</accession>
<dbReference type="Proteomes" id="UP000603141">
    <property type="component" value="Unassembled WGS sequence"/>
</dbReference>
<organism evidence="2 3">
    <name type="scientific">Luteolibacter pohnpeiensis</name>
    <dbReference type="NCBI Taxonomy" id="454153"/>
    <lineage>
        <taxon>Bacteria</taxon>
        <taxon>Pseudomonadati</taxon>
        <taxon>Verrucomicrobiota</taxon>
        <taxon>Verrucomicrobiia</taxon>
        <taxon>Verrucomicrobiales</taxon>
        <taxon>Verrucomicrobiaceae</taxon>
        <taxon>Luteolibacter</taxon>
    </lineage>
</organism>
<sequence length="811" mass="92846">MEKEAVNKKIIFPPDVVSLENESDVEAHFLTPLLSGPKPLGLELPPEWIRTKSSLRAFSIGKGKSQKLYYPDCVIQVKGLSLIAIEVKTPGEDLDKAMEEARLYADVINRMSPSNVNPCQICVVSDGKITRMGPWDSNEITCEFFLESICVGDADFSLFQEACSRLNLESKAKKIHDALSSEKAFRPVSRAGGEYAQSQQIKPNDFGQILVSHYSNLFTPDTIDDRKEVAINAYVKTKRTERYIDEIERVVDQINPFKVIESREIQDTGAPIEVTSQFEDIDALVNKVMLLIGLPGAGKSTFVDHLQHSVFPENQREKLMWVRINFNNAPSALDELYTWTLKEVVKGIRSQNSEVQQFTLETLKNIFSSDIKRDLAYMRDLLGSDSLEYKKALMEKLQSWIEDDSRLIRNLELFLCKGRNRLLVIVCDNCDKRLPEMQLRVFEVVQWIKTQVRALVILPIRESTYEVNKDTPPLDTALKSLVYQINPPSFQKVLMIRIKLLLKKVKDNPPKRLSFIAGDNLKILFDEEKIASFLRAINRSLFNDEKLGKRLIQGLSSKNVRNGLEIFLNLCRSGYLPTEEVFYAEAAGNPRPFNESVTYNIFMRMDKRYYVGDKSLVKNLYHGLKSGRAESHFTRLRICKWLKKRLTENGPSGAKGFHRESELIRDISGLGHLREDVINQIEYLCEYDILIREGGCVDSDRLCCLSPSGYVHLELHDRFQYLGRCAEDSFIHDPMVADVISNRISGRETEGRLLENTISFCDYLSECKERADSLLIGECPKELEIPDFQRITDIAGSRLSKLRSRKWSRRF</sequence>
<protein>
    <recommendedName>
        <fullName evidence="1">Restriction endonuclease type I HsdR N-terminal domain-containing protein</fullName>
    </recommendedName>
</protein>